<dbReference type="SUPFAM" id="SSF51419">
    <property type="entry name" value="PLP-binding barrel"/>
    <property type="match status" value="1"/>
</dbReference>
<dbReference type="PRINTS" id="PR00992">
    <property type="entry name" value="ALARACEMASE"/>
</dbReference>
<keyword evidence="3 4" id="KW-0413">Isomerase</keyword>
<accession>A0A9D1IDE3</accession>
<comment type="similarity">
    <text evidence="4">Belongs to the alanine racemase family.</text>
</comment>
<evidence type="ECO:0000256" key="2">
    <source>
        <dbReference type="ARBA" id="ARBA00022898"/>
    </source>
</evidence>
<feature type="domain" description="Alanine racemase C-terminal" evidence="7">
    <location>
        <begin position="234"/>
        <end position="362"/>
    </location>
</feature>
<name>A0A9D1IDE3_9FIRM</name>
<feature type="binding site" evidence="4 6">
    <location>
        <position position="133"/>
    </location>
    <ligand>
        <name>substrate</name>
    </ligand>
</feature>
<dbReference type="InterPro" id="IPR020622">
    <property type="entry name" value="Ala_racemase_pyridoxalP-BS"/>
</dbReference>
<dbReference type="PROSITE" id="PS00395">
    <property type="entry name" value="ALANINE_RACEMASE"/>
    <property type="match status" value="1"/>
</dbReference>
<sequence length="367" mass="40171">MRATELRISLSAIEENFRKIAEIVGPWVKCMAVVKADAYGHGLVPVARRLEKAGADMFAVAILEEAVQLRDAGVETPILVLGGVNPEDMREAVERNVSMAVYSEDALNALEEAAQALGTVADAHLKIDTGMSRLGVRGNKALKSLLKTWKDCPSVHMQGIFTHFADALGDPIFTRKQETEFLSAIERAQEAGFSPVAHISASDALINPAFRHDMVRPGIALYGYDSQIPGLKIAQKLVTRPVRVDWIRAGESVSYGRTFRSERDAKIMTLPIGYGDGYPRILGNRADVLIRGKRAPIVGRVCMDMLMADITDIPEAGMGDEVVLLGAQGEECIDAAELARHAETIPYEIVLGFSSRVRRVYRDDLQN</sequence>
<dbReference type="InterPro" id="IPR011079">
    <property type="entry name" value="Ala_racemase_C"/>
</dbReference>
<dbReference type="GO" id="GO:0030170">
    <property type="term" value="F:pyridoxal phosphate binding"/>
    <property type="evidence" value="ECO:0007669"/>
    <property type="project" value="UniProtKB-UniRule"/>
</dbReference>
<dbReference type="InterPro" id="IPR009006">
    <property type="entry name" value="Ala_racemase/Decarboxylase_C"/>
</dbReference>
<evidence type="ECO:0000259" key="7">
    <source>
        <dbReference type="SMART" id="SM01005"/>
    </source>
</evidence>
<comment type="pathway">
    <text evidence="4">Amino-acid biosynthesis; D-alanine biosynthesis; D-alanine from L-alanine: step 1/1.</text>
</comment>
<keyword evidence="2 4" id="KW-0663">Pyridoxal phosphate</keyword>
<proteinExistence type="inferred from homology"/>
<evidence type="ECO:0000313" key="9">
    <source>
        <dbReference type="Proteomes" id="UP000824072"/>
    </source>
</evidence>
<dbReference type="InterPro" id="IPR029066">
    <property type="entry name" value="PLP-binding_barrel"/>
</dbReference>
<evidence type="ECO:0000256" key="3">
    <source>
        <dbReference type="ARBA" id="ARBA00023235"/>
    </source>
</evidence>
<comment type="catalytic activity">
    <reaction evidence="4">
        <text>L-alanine = D-alanine</text>
        <dbReference type="Rhea" id="RHEA:20249"/>
        <dbReference type="ChEBI" id="CHEBI:57416"/>
        <dbReference type="ChEBI" id="CHEBI:57972"/>
        <dbReference type="EC" id="5.1.1.1"/>
    </reaction>
</comment>
<evidence type="ECO:0000256" key="4">
    <source>
        <dbReference type="HAMAP-Rule" id="MF_01201"/>
    </source>
</evidence>
<dbReference type="SUPFAM" id="SSF50621">
    <property type="entry name" value="Alanine racemase C-terminal domain-like"/>
    <property type="match status" value="1"/>
</dbReference>
<dbReference type="NCBIfam" id="TIGR00492">
    <property type="entry name" value="alr"/>
    <property type="match status" value="1"/>
</dbReference>
<dbReference type="PANTHER" id="PTHR30511:SF0">
    <property type="entry name" value="ALANINE RACEMASE, CATABOLIC-RELATED"/>
    <property type="match status" value="1"/>
</dbReference>
<dbReference type="Proteomes" id="UP000824072">
    <property type="component" value="Unassembled WGS sequence"/>
</dbReference>
<reference evidence="8" key="1">
    <citation type="submission" date="2020-10" db="EMBL/GenBank/DDBJ databases">
        <authorList>
            <person name="Gilroy R."/>
        </authorList>
    </citation>
    <scope>NUCLEOTIDE SEQUENCE</scope>
    <source>
        <strain evidence="8">ChiHcec3-11533</strain>
    </source>
</reference>
<comment type="caution">
    <text evidence="8">The sequence shown here is derived from an EMBL/GenBank/DDBJ whole genome shotgun (WGS) entry which is preliminary data.</text>
</comment>
<dbReference type="Pfam" id="PF00842">
    <property type="entry name" value="Ala_racemase_C"/>
    <property type="match status" value="1"/>
</dbReference>
<dbReference type="HAMAP" id="MF_01201">
    <property type="entry name" value="Ala_racemase"/>
    <property type="match status" value="1"/>
</dbReference>
<dbReference type="Pfam" id="PF01168">
    <property type="entry name" value="Ala_racemase_N"/>
    <property type="match status" value="1"/>
</dbReference>
<feature type="binding site" evidence="4 6">
    <location>
        <position position="303"/>
    </location>
    <ligand>
        <name>substrate</name>
    </ligand>
</feature>
<dbReference type="GO" id="GO:0005829">
    <property type="term" value="C:cytosol"/>
    <property type="evidence" value="ECO:0007669"/>
    <property type="project" value="TreeGrafter"/>
</dbReference>
<dbReference type="InterPro" id="IPR001608">
    <property type="entry name" value="Ala_racemase_N"/>
</dbReference>
<dbReference type="EC" id="5.1.1.1" evidence="4"/>
<dbReference type="Gene3D" id="3.20.20.10">
    <property type="entry name" value="Alanine racemase"/>
    <property type="match status" value="1"/>
</dbReference>
<organism evidence="8 9">
    <name type="scientific">Candidatus Pullichristensenella excrementigallinarum</name>
    <dbReference type="NCBI Taxonomy" id="2840907"/>
    <lineage>
        <taxon>Bacteria</taxon>
        <taxon>Bacillati</taxon>
        <taxon>Bacillota</taxon>
        <taxon>Clostridia</taxon>
        <taxon>Candidatus Pullichristensenella</taxon>
    </lineage>
</organism>
<dbReference type="Gene3D" id="2.40.37.10">
    <property type="entry name" value="Lyase, Ornithine Decarboxylase, Chain A, domain 1"/>
    <property type="match status" value="1"/>
</dbReference>
<dbReference type="EMBL" id="DVMU01000186">
    <property type="protein sequence ID" value="HIU34576.1"/>
    <property type="molecule type" value="Genomic_DNA"/>
</dbReference>
<dbReference type="FunFam" id="3.20.20.10:FF:000002">
    <property type="entry name" value="Alanine racemase"/>
    <property type="match status" value="1"/>
</dbReference>
<evidence type="ECO:0000313" key="8">
    <source>
        <dbReference type="EMBL" id="HIU34576.1"/>
    </source>
</evidence>
<dbReference type="GO" id="GO:0030632">
    <property type="term" value="P:D-alanine biosynthetic process"/>
    <property type="evidence" value="ECO:0007669"/>
    <property type="project" value="UniProtKB-UniRule"/>
</dbReference>
<dbReference type="GO" id="GO:0008784">
    <property type="term" value="F:alanine racemase activity"/>
    <property type="evidence" value="ECO:0007669"/>
    <property type="project" value="UniProtKB-UniRule"/>
</dbReference>
<protein>
    <recommendedName>
        <fullName evidence="4">Alanine racemase</fullName>
        <ecNumber evidence="4">5.1.1.1</ecNumber>
    </recommendedName>
</protein>
<comment type="cofactor">
    <cofactor evidence="1 4 5">
        <name>pyridoxal 5'-phosphate</name>
        <dbReference type="ChEBI" id="CHEBI:597326"/>
    </cofactor>
</comment>
<dbReference type="AlphaFoldDB" id="A0A9D1IDE3"/>
<reference evidence="8" key="2">
    <citation type="journal article" date="2021" name="PeerJ">
        <title>Extensive microbial diversity within the chicken gut microbiome revealed by metagenomics and culture.</title>
        <authorList>
            <person name="Gilroy R."/>
            <person name="Ravi A."/>
            <person name="Getino M."/>
            <person name="Pursley I."/>
            <person name="Horton D.L."/>
            <person name="Alikhan N.F."/>
            <person name="Baker D."/>
            <person name="Gharbi K."/>
            <person name="Hall N."/>
            <person name="Watson M."/>
            <person name="Adriaenssens E.M."/>
            <person name="Foster-Nyarko E."/>
            <person name="Jarju S."/>
            <person name="Secka A."/>
            <person name="Antonio M."/>
            <person name="Oren A."/>
            <person name="Chaudhuri R.R."/>
            <person name="La Ragione R."/>
            <person name="Hildebrand F."/>
            <person name="Pallen M.J."/>
        </authorList>
    </citation>
    <scope>NUCLEOTIDE SEQUENCE</scope>
    <source>
        <strain evidence="8">ChiHcec3-11533</strain>
    </source>
</reference>
<dbReference type="SMART" id="SM01005">
    <property type="entry name" value="Ala_racemase_C"/>
    <property type="match status" value="1"/>
</dbReference>
<feature type="active site" description="Proton acceptor; specific for L-alanine" evidence="4">
    <location>
        <position position="255"/>
    </location>
</feature>
<dbReference type="CDD" id="cd00430">
    <property type="entry name" value="PLPDE_III_AR"/>
    <property type="match status" value="1"/>
</dbReference>
<evidence type="ECO:0000256" key="1">
    <source>
        <dbReference type="ARBA" id="ARBA00001933"/>
    </source>
</evidence>
<dbReference type="InterPro" id="IPR000821">
    <property type="entry name" value="Ala_racemase"/>
</dbReference>
<comment type="function">
    <text evidence="4">Catalyzes the interconversion of L-alanine and D-alanine. May also act on other amino acids.</text>
</comment>
<feature type="modified residue" description="N6-(pyridoxal phosphate)lysine" evidence="4 5">
    <location>
        <position position="35"/>
    </location>
</feature>
<evidence type="ECO:0000256" key="5">
    <source>
        <dbReference type="PIRSR" id="PIRSR600821-50"/>
    </source>
</evidence>
<dbReference type="PANTHER" id="PTHR30511">
    <property type="entry name" value="ALANINE RACEMASE"/>
    <property type="match status" value="1"/>
</dbReference>
<evidence type="ECO:0000256" key="6">
    <source>
        <dbReference type="PIRSR" id="PIRSR600821-52"/>
    </source>
</evidence>
<feature type="active site" description="Proton acceptor; specific for D-alanine" evidence="4">
    <location>
        <position position="35"/>
    </location>
</feature>
<gene>
    <name evidence="8" type="primary">alr</name>
    <name evidence="8" type="ORF">IAB02_08435</name>
</gene>